<dbReference type="Pfam" id="PF07839">
    <property type="entry name" value="CaM_binding"/>
    <property type="match status" value="1"/>
</dbReference>
<evidence type="ECO:0000313" key="4">
    <source>
        <dbReference type="Proteomes" id="UP001634393"/>
    </source>
</evidence>
<keyword evidence="4" id="KW-1185">Reference proteome</keyword>
<name>A0ABD3U5D6_9LAMI</name>
<evidence type="ECO:0000259" key="2">
    <source>
        <dbReference type="SMART" id="SM01054"/>
    </source>
</evidence>
<dbReference type="SMART" id="SM01054">
    <property type="entry name" value="CaM_binding"/>
    <property type="match status" value="1"/>
</dbReference>
<proteinExistence type="predicted"/>
<feature type="compositionally biased region" description="Basic and acidic residues" evidence="1">
    <location>
        <begin position="264"/>
        <end position="278"/>
    </location>
</feature>
<gene>
    <name evidence="3" type="ORF">ACJIZ3_002029</name>
</gene>
<feature type="compositionally biased region" description="Acidic residues" evidence="1">
    <location>
        <begin position="320"/>
        <end position="336"/>
    </location>
</feature>
<dbReference type="AlphaFoldDB" id="A0ABD3U5D6"/>
<comment type="caution">
    <text evidence="3">The sequence shown here is derived from an EMBL/GenBank/DDBJ whole genome shotgun (WGS) entry which is preliminary data.</text>
</comment>
<feature type="compositionally biased region" description="Basic and acidic residues" evidence="1">
    <location>
        <begin position="202"/>
        <end position="213"/>
    </location>
</feature>
<organism evidence="3 4">
    <name type="scientific">Penstemon smallii</name>
    <dbReference type="NCBI Taxonomy" id="265156"/>
    <lineage>
        <taxon>Eukaryota</taxon>
        <taxon>Viridiplantae</taxon>
        <taxon>Streptophyta</taxon>
        <taxon>Embryophyta</taxon>
        <taxon>Tracheophyta</taxon>
        <taxon>Spermatophyta</taxon>
        <taxon>Magnoliopsida</taxon>
        <taxon>eudicotyledons</taxon>
        <taxon>Gunneridae</taxon>
        <taxon>Pentapetalae</taxon>
        <taxon>asterids</taxon>
        <taxon>lamiids</taxon>
        <taxon>Lamiales</taxon>
        <taxon>Plantaginaceae</taxon>
        <taxon>Cheloneae</taxon>
        <taxon>Penstemon</taxon>
    </lineage>
</organism>
<feature type="compositionally biased region" description="Basic and acidic residues" evidence="1">
    <location>
        <begin position="337"/>
        <end position="349"/>
    </location>
</feature>
<accession>A0ABD3U5D6</accession>
<feature type="compositionally biased region" description="Polar residues" evidence="1">
    <location>
        <begin position="107"/>
        <end position="129"/>
    </location>
</feature>
<evidence type="ECO:0000256" key="1">
    <source>
        <dbReference type="SAM" id="MobiDB-lite"/>
    </source>
</evidence>
<feature type="region of interest" description="Disordered" evidence="1">
    <location>
        <begin position="37"/>
        <end position="349"/>
    </location>
</feature>
<feature type="compositionally biased region" description="Basic and acidic residues" evidence="1">
    <location>
        <begin position="37"/>
        <end position="52"/>
    </location>
</feature>
<dbReference type="Proteomes" id="UP001634393">
    <property type="component" value="Unassembled WGS sequence"/>
</dbReference>
<dbReference type="PANTHER" id="PTHR33349">
    <property type="entry name" value="EMB|CAB62594.1"/>
    <property type="match status" value="1"/>
</dbReference>
<feature type="region of interest" description="Disordered" evidence="1">
    <location>
        <begin position="387"/>
        <end position="447"/>
    </location>
</feature>
<feature type="compositionally biased region" description="Basic and acidic residues" evidence="1">
    <location>
        <begin position="65"/>
        <end position="74"/>
    </location>
</feature>
<protein>
    <recommendedName>
        <fullName evidence="2">Calmodulin-binding domain-containing protein</fullName>
    </recommendedName>
</protein>
<dbReference type="EMBL" id="JBJXBP010000002">
    <property type="protein sequence ID" value="KAL3844626.1"/>
    <property type="molecule type" value="Genomic_DNA"/>
</dbReference>
<dbReference type="InterPro" id="IPR012417">
    <property type="entry name" value="CaM-bd_dom_pln"/>
</dbReference>
<feature type="compositionally biased region" description="Basic and acidic residues" evidence="1">
    <location>
        <begin position="169"/>
        <end position="181"/>
    </location>
</feature>
<feature type="domain" description="Calmodulin-binding" evidence="2">
    <location>
        <begin position="374"/>
        <end position="488"/>
    </location>
</feature>
<feature type="compositionally biased region" description="Low complexity" evidence="1">
    <location>
        <begin position="295"/>
        <end position="315"/>
    </location>
</feature>
<feature type="compositionally biased region" description="Polar residues" evidence="1">
    <location>
        <begin position="75"/>
        <end position="99"/>
    </location>
</feature>
<feature type="compositionally biased region" description="Basic and acidic residues" evidence="1">
    <location>
        <begin position="408"/>
        <end position="447"/>
    </location>
</feature>
<sequence length="500" mass="55418">MRNSIEKPDSSTKKVPNYLRASTGSCHDFCKYGRKHEFEEKPWKKPLRERTAKSLPNDFVQSVFSDKKTKEKVVKQNSSTNTNNGSPDLNKPSPDTKSYTPKPKASLVTTKINFPSQNTSSGNNKTRLPNSKPLPTKNSPSPEITKRGVILPSRKVEVPAKKSSLTEVKISRTEKDTEPQKSKPVKVKPFSSSGNSNSIRGTSERNKYVEIGRKMNVLRASAKKAPESSASTLSSVKTRKAGSLKLASTLKDRNTSKRAGTRASDNEKVPEKTLHVIKVETGNNVELISDDLEIPSLPSPLSNESSSSNSKSSNLSHKEEEDEESTEYSGGDAEELVSDKMESEFEFKKPVKKEIRNKSLRKTKVVVSEDKHRSPMKLMFKSGKVVDLHSDNNTTPRKLRFRKARALGADEGKGDSSRKKTFKKAEVNDESTGEDHSSEKVVLKHQDVQEKDARGLLNNVIEETASKLVESRKSKVKALVGAFETVISLQESKPSPHSVN</sequence>
<reference evidence="3 4" key="1">
    <citation type="submission" date="2024-12" db="EMBL/GenBank/DDBJ databases">
        <title>The unique morphological basis and parallel evolutionary history of personate flowers in Penstemon.</title>
        <authorList>
            <person name="Depatie T.H."/>
            <person name="Wessinger C.A."/>
        </authorList>
    </citation>
    <scope>NUCLEOTIDE SEQUENCE [LARGE SCALE GENOMIC DNA]</scope>
    <source>
        <strain evidence="3">WTNN_2</strain>
        <tissue evidence="3">Leaf</tissue>
    </source>
</reference>
<evidence type="ECO:0000313" key="3">
    <source>
        <dbReference type="EMBL" id="KAL3844626.1"/>
    </source>
</evidence>
<dbReference type="PANTHER" id="PTHR33349:SF1">
    <property type="entry name" value="EMB|CAB62594.1"/>
    <property type="match status" value="1"/>
</dbReference>